<evidence type="ECO:0000256" key="4">
    <source>
        <dbReference type="ARBA" id="ARBA00022825"/>
    </source>
</evidence>
<dbReference type="GO" id="GO:0006508">
    <property type="term" value="P:proteolysis"/>
    <property type="evidence" value="ECO:0007669"/>
    <property type="project" value="UniProtKB-KW"/>
</dbReference>
<reference evidence="12" key="1">
    <citation type="submission" date="2025-08" db="UniProtKB">
        <authorList>
            <consortium name="RefSeq"/>
        </authorList>
    </citation>
    <scope>IDENTIFICATION</scope>
    <source>
        <tissue evidence="12">Whole insect</tissue>
    </source>
</reference>
<feature type="signal peptide" evidence="9">
    <location>
        <begin position="1"/>
        <end position="22"/>
    </location>
</feature>
<feature type="domain" description="Peptidase S1" evidence="10">
    <location>
        <begin position="129"/>
        <end position="387"/>
    </location>
</feature>
<keyword evidence="5" id="KW-1015">Disulfide bond</keyword>
<comment type="similarity">
    <text evidence="7 9">Belongs to the peptidase S1 family. CLIP subfamily.</text>
</comment>
<evidence type="ECO:0000256" key="1">
    <source>
        <dbReference type="ARBA" id="ARBA00022670"/>
    </source>
</evidence>
<dbReference type="InterPro" id="IPR009003">
    <property type="entry name" value="Peptidase_S1_PA"/>
</dbReference>
<keyword evidence="6" id="KW-0325">Glycoprotein</keyword>
<evidence type="ECO:0000256" key="9">
    <source>
        <dbReference type="RuleBase" id="RU366078"/>
    </source>
</evidence>
<dbReference type="Pfam" id="PF00089">
    <property type="entry name" value="Trypsin"/>
    <property type="match status" value="1"/>
</dbReference>
<dbReference type="SMART" id="SM00020">
    <property type="entry name" value="Tryp_SPc"/>
    <property type="match status" value="1"/>
</dbReference>
<evidence type="ECO:0000256" key="3">
    <source>
        <dbReference type="ARBA" id="ARBA00022801"/>
    </source>
</evidence>
<dbReference type="InterPro" id="IPR043504">
    <property type="entry name" value="Peptidase_S1_PA_chymotrypsin"/>
</dbReference>
<keyword evidence="1 8" id="KW-0645">Protease</keyword>
<dbReference type="InterPro" id="IPR033116">
    <property type="entry name" value="TRYPSIN_SER"/>
</dbReference>
<evidence type="ECO:0000259" key="10">
    <source>
        <dbReference type="PROSITE" id="PS50240"/>
    </source>
</evidence>
<dbReference type="Gene3D" id="3.30.1640.30">
    <property type="match status" value="1"/>
</dbReference>
<accession>A0A6P7FG04</accession>
<dbReference type="PANTHER" id="PTHR24256">
    <property type="entry name" value="TRYPTASE-RELATED"/>
    <property type="match status" value="1"/>
</dbReference>
<evidence type="ECO:0000256" key="5">
    <source>
        <dbReference type="ARBA" id="ARBA00023157"/>
    </source>
</evidence>
<proteinExistence type="inferred from homology"/>
<dbReference type="InterPro" id="IPR001314">
    <property type="entry name" value="Peptidase_S1A"/>
</dbReference>
<dbReference type="InterPro" id="IPR051487">
    <property type="entry name" value="Ser/Thr_Proteases_Immune/Dev"/>
</dbReference>
<evidence type="ECO:0000256" key="8">
    <source>
        <dbReference type="RuleBase" id="RU363034"/>
    </source>
</evidence>
<dbReference type="PROSITE" id="PS00135">
    <property type="entry name" value="TRYPSIN_SER"/>
    <property type="match status" value="1"/>
</dbReference>
<evidence type="ECO:0000256" key="7">
    <source>
        <dbReference type="ARBA" id="ARBA00024195"/>
    </source>
</evidence>
<comment type="domain">
    <text evidence="9">The clip domain consists of 35-55 residues which are 'knitted' together usually by 3 conserved disulfide bonds forming a clip-like compact structure.</text>
</comment>
<dbReference type="GO" id="GO:0005576">
    <property type="term" value="C:extracellular region"/>
    <property type="evidence" value="ECO:0007669"/>
    <property type="project" value="UniProtKB-SubCell"/>
</dbReference>
<dbReference type="PRINTS" id="PR00722">
    <property type="entry name" value="CHYMOTRYPSIN"/>
</dbReference>
<dbReference type="KEGG" id="dvv:114327669"/>
<evidence type="ECO:0000256" key="6">
    <source>
        <dbReference type="ARBA" id="ARBA00023180"/>
    </source>
</evidence>
<dbReference type="Gene3D" id="2.40.10.10">
    <property type="entry name" value="Trypsin-like serine proteases"/>
    <property type="match status" value="2"/>
</dbReference>
<organism evidence="12">
    <name type="scientific">Diabrotica virgifera virgifera</name>
    <name type="common">western corn rootworm</name>
    <dbReference type="NCBI Taxonomy" id="50390"/>
    <lineage>
        <taxon>Eukaryota</taxon>
        <taxon>Metazoa</taxon>
        <taxon>Ecdysozoa</taxon>
        <taxon>Arthropoda</taxon>
        <taxon>Hexapoda</taxon>
        <taxon>Insecta</taxon>
        <taxon>Pterygota</taxon>
        <taxon>Neoptera</taxon>
        <taxon>Endopterygota</taxon>
        <taxon>Coleoptera</taxon>
        <taxon>Polyphaga</taxon>
        <taxon>Cucujiformia</taxon>
        <taxon>Chrysomeloidea</taxon>
        <taxon>Chrysomelidae</taxon>
        <taxon>Galerucinae</taxon>
        <taxon>Diabroticina</taxon>
        <taxon>Diabroticites</taxon>
        <taxon>Diabrotica</taxon>
    </lineage>
</organism>
<dbReference type="SMART" id="SM00680">
    <property type="entry name" value="CLIP"/>
    <property type="match status" value="1"/>
</dbReference>
<protein>
    <recommendedName>
        <fullName evidence="9">CLIP domain-containing serine protease</fullName>
        <ecNumber evidence="8">3.4.21.-</ecNumber>
    </recommendedName>
</protein>
<dbReference type="RefSeq" id="XP_028132148.1">
    <property type="nucleotide sequence ID" value="XM_028276347.1"/>
</dbReference>
<evidence type="ECO:0000259" key="11">
    <source>
        <dbReference type="PROSITE" id="PS51888"/>
    </source>
</evidence>
<keyword evidence="9" id="KW-0964">Secreted</keyword>
<dbReference type="Pfam" id="PF12032">
    <property type="entry name" value="CLIP"/>
    <property type="match status" value="1"/>
</dbReference>
<feature type="chain" id="PRO_5028510544" description="CLIP domain-containing serine protease" evidence="9">
    <location>
        <begin position="23"/>
        <end position="388"/>
    </location>
</feature>
<dbReference type="PROSITE" id="PS51888">
    <property type="entry name" value="CLIP"/>
    <property type="match status" value="1"/>
</dbReference>
<feature type="domain" description="Clip" evidence="11">
    <location>
        <begin position="27"/>
        <end position="77"/>
    </location>
</feature>
<keyword evidence="2 9" id="KW-0732">Signal</keyword>
<dbReference type="GO" id="GO:0004252">
    <property type="term" value="F:serine-type endopeptidase activity"/>
    <property type="evidence" value="ECO:0007669"/>
    <property type="project" value="UniProtKB-UniRule"/>
</dbReference>
<name>A0A6P7FG04_DIAVI</name>
<dbReference type="InterPro" id="IPR038565">
    <property type="entry name" value="CLIP_sf"/>
</dbReference>
<dbReference type="EC" id="3.4.21.-" evidence="8"/>
<dbReference type="PROSITE" id="PS00134">
    <property type="entry name" value="TRYPSIN_HIS"/>
    <property type="match status" value="1"/>
</dbReference>
<evidence type="ECO:0000256" key="2">
    <source>
        <dbReference type="ARBA" id="ARBA00022729"/>
    </source>
</evidence>
<sequence length="388" mass="43280">MEMFCLWFVCVFYSVLFKIADAQRGQPCLTPNGNLEICKSIYDCSHFIRAIIKQNPSELNFIKQSQCGFDTSFLVCCGADVNFVTSRNSSSILRKRELLSVNSSILPDQVSISDRKVCGYQGHMSHLPLATGLGAIKTYLDDHPWMALLGYTTRLGRLKWACGGTLISHRHVLTAAHCVTGEAEVLVGKVTHVKLGAYDKTEEIACDSKGFCTEEAVILGIESFSFHDNYDASDKTSSNDIAIIKLNQTVEYTVFIRPICLPESNRELSIYDWLEIVGWGLTDHGETNVKIKVKLPIRRRELCVRAYRSVGLKLSDSQICAGGIYGKDSCKGDSGGPLLGHLEREKPYQWYQEGIISFGNRDCGVEGLPGIYTKVSSFLPWIHSHIRE</sequence>
<dbReference type="PROSITE" id="PS50240">
    <property type="entry name" value="TRYPSIN_DOM"/>
    <property type="match status" value="1"/>
</dbReference>
<dbReference type="InterPro" id="IPR001254">
    <property type="entry name" value="Trypsin_dom"/>
</dbReference>
<comment type="subcellular location">
    <subcellularLocation>
        <location evidence="9">Secreted</location>
    </subcellularLocation>
</comment>
<dbReference type="FunFam" id="2.40.10.10:FF:000028">
    <property type="entry name" value="Serine protease easter"/>
    <property type="match status" value="1"/>
</dbReference>
<keyword evidence="3 8" id="KW-0378">Hydrolase</keyword>
<dbReference type="InterPro" id="IPR018114">
    <property type="entry name" value="TRYPSIN_HIS"/>
</dbReference>
<dbReference type="AlphaFoldDB" id="A0A6P7FG04"/>
<dbReference type="InterPro" id="IPR022700">
    <property type="entry name" value="CLIP"/>
</dbReference>
<gene>
    <name evidence="12" type="primary">LOC114327669</name>
</gene>
<evidence type="ECO:0000313" key="12">
    <source>
        <dbReference type="RefSeq" id="XP_028132148.1"/>
    </source>
</evidence>
<keyword evidence="4 8" id="KW-0720">Serine protease</keyword>
<dbReference type="SUPFAM" id="SSF50494">
    <property type="entry name" value="Trypsin-like serine proteases"/>
    <property type="match status" value="1"/>
</dbReference>
<dbReference type="CDD" id="cd00190">
    <property type="entry name" value="Tryp_SPc"/>
    <property type="match status" value="1"/>
</dbReference>
<dbReference type="OrthoDB" id="8114044at2759"/>